<evidence type="ECO:0000313" key="4">
    <source>
        <dbReference type="EMBL" id="CAK8054161.1"/>
    </source>
</evidence>
<evidence type="ECO:0000313" key="5">
    <source>
        <dbReference type="Proteomes" id="UP001314241"/>
    </source>
</evidence>
<proteinExistence type="predicted"/>
<dbReference type="InterPro" id="IPR037873">
    <property type="entry name" value="BamE-like"/>
</dbReference>
<accession>A0ABM9N4R0</accession>
<dbReference type="EMBL" id="CAWVOH010000001">
    <property type="protein sequence ID" value="CAK8054161.1"/>
    <property type="molecule type" value="Genomic_DNA"/>
</dbReference>
<keyword evidence="3" id="KW-0812">Transmembrane</keyword>
<feature type="region of interest" description="Disordered" evidence="2">
    <location>
        <begin position="42"/>
        <end position="74"/>
    </location>
</feature>
<dbReference type="Proteomes" id="UP001314241">
    <property type="component" value="Unassembled WGS sequence"/>
</dbReference>
<keyword evidence="1" id="KW-0732">Signal</keyword>
<keyword evidence="3" id="KW-1133">Transmembrane helix</keyword>
<dbReference type="RefSeq" id="WP_349641700.1">
    <property type="nucleotide sequence ID" value="NZ_CAWVOH010000001.1"/>
</dbReference>
<keyword evidence="5" id="KW-1185">Reference proteome</keyword>
<feature type="transmembrane region" description="Helical" evidence="3">
    <location>
        <begin position="23"/>
        <end position="41"/>
    </location>
</feature>
<comment type="caution">
    <text evidence="4">The sequence shown here is derived from an EMBL/GenBank/DDBJ whole genome shotgun (WGS) entry which is preliminary data.</text>
</comment>
<name>A0ABM9N4R0_9LACO</name>
<dbReference type="Gene3D" id="3.30.1450.10">
    <property type="match status" value="1"/>
</dbReference>
<evidence type="ECO:0000256" key="2">
    <source>
        <dbReference type="SAM" id="MobiDB-lite"/>
    </source>
</evidence>
<evidence type="ECO:0008006" key="6">
    <source>
        <dbReference type="Google" id="ProtNLM"/>
    </source>
</evidence>
<organism evidence="4 5">
    <name type="scientific">Eupransor demetentiae</name>
    <dbReference type="NCBI Taxonomy" id="3109584"/>
    <lineage>
        <taxon>Bacteria</taxon>
        <taxon>Bacillati</taxon>
        <taxon>Bacillota</taxon>
        <taxon>Bacilli</taxon>
        <taxon>Lactobacillales</taxon>
        <taxon>Lactobacillaceae</taxon>
        <taxon>Eupransor</taxon>
    </lineage>
</organism>
<evidence type="ECO:0000256" key="3">
    <source>
        <dbReference type="SAM" id="Phobius"/>
    </source>
</evidence>
<keyword evidence="3" id="KW-0472">Membrane</keyword>
<protein>
    <recommendedName>
        <fullName evidence="6">DUF3862 domain-containing protein</fullName>
    </recommendedName>
</protein>
<sequence>MSKKITDENGNTYVQKKPFYKKIWFIALVIFILLAAFGSSANKKTENNNTSKSSTTNTAASSSSSNSTKQSSQKWTQADFDALAKGDMMNKGAGGAKLDDLINQYGKPSSTSDSSVNGMDTKMATWTNTNGSFGSNVILSFIKSDDGSYLLYSTAATGLK</sequence>
<reference evidence="4 5" key="1">
    <citation type="submission" date="2024-01" db="EMBL/GenBank/DDBJ databases">
        <authorList>
            <person name="Botero Cardona J."/>
        </authorList>
    </citation>
    <scope>NUCLEOTIDE SEQUENCE [LARGE SCALE GENOMIC DNA]</scope>
    <source>
        <strain evidence="4 5">LMG 33000</strain>
    </source>
</reference>
<evidence type="ECO:0000256" key="1">
    <source>
        <dbReference type="ARBA" id="ARBA00022729"/>
    </source>
</evidence>
<gene>
    <name evidence="4" type="ORF">R54876_GBNLAHCA_00722</name>
</gene>